<evidence type="ECO:0000313" key="2">
    <source>
        <dbReference type="EMBL" id="KAJ7759547.1"/>
    </source>
</evidence>
<keyword evidence="3" id="KW-1185">Reference proteome</keyword>
<evidence type="ECO:0000256" key="1">
    <source>
        <dbReference type="SAM" id="MobiDB-lite"/>
    </source>
</evidence>
<sequence length="179" mass="20029">MPEHVSLPAHTSSSSANFLESIAMGRGRGQRRQPSNPSYSDLDGRAPIQYIRPDADTEPIPMPADTNTLKSTVTSNARFNLAPYLLRLLLSLPLAKFINVIRRAIIPGTDSGPHAVLPREAYAYALNCHPELQVFTSTNQRAIKSCRRPDHPRFRKYKYIYALVRIRGRRSRGGSNSNT</sequence>
<organism evidence="2 3">
    <name type="scientific">Mycena metata</name>
    <dbReference type="NCBI Taxonomy" id="1033252"/>
    <lineage>
        <taxon>Eukaryota</taxon>
        <taxon>Fungi</taxon>
        <taxon>Dikarya</taxon>
        <taxon>Basidiomycota</taxon>
        <taxon>Agaricomycotina</taxon>
        <taxon>Agaricomycetes</taxon>
        <taxon>Agaricomycetidae</taxon>
        <taxon>Agaricales</taxon>
        <taxon>Marasmiineae</taxon>
        <taxon>Mycenaceae</taxon>
        <taxon>Mycena</taxon>
    </lineage>
</organism>
<dbReference type="Proteomes" id="UP001215598">
    <property type="component" value="Unassembled WGS sequence"/>
</dbReference>
<dbReference type="AlphaFoldDB" id="A0AAD7JC97"/>
<name>A0AAD7JC97_9AGAR</name>
<evidence type="ECO:0000313" key="3">
    <source>
        <dbReference type="Proteomes" id="UP001215598"/>
    </source>
</evidence>
<comment type="caution">
    <text evidence="2">The sequence shown here is derived from an EMBL/GenBank/DDBJ whole genome shotgun (WGS) entry which is preliminary data.</text>
</comment>
<dbReference type="EMBL" id="JARKIB010000039">
    <property type="protein sequence ID" value="KAJ7759547.1"/>
    <property type="molecule type" value="Genomic_DNA"/>
</dbReference>
<protein>
    <submittedName>
        <fullName evidence="2">Uncharacterized protein</fullName>
    </submittedName>
</protein>
<gene>
    <name evidence="2" type="ORF">B0H16DRAFT_1456824</name>
</gene>
<reference evidence="2" key="1">
    <citation type="submission" date="2023-03" db="EMBL/GenBank/DDBJ databases">
        <title>Massive genome expansion in bonnet fungi (Mycena s.s.) driven by repeated elements and novel gene families across ecological guilds.</title>
        <authorList>
            <consortium name="Lawrence Berkeley National Laboratory"/>
            <person name="Harder C.B."/>
            <person name="Miyauchi S."/>
            <person name="Viragh M."/>
            <person name="Kuo A."/>
            <person name="Thoen E."/>
            <person name="Andreopoulos B."/>
            <person name="Lu D."/>
            <person name="Skrede I."/>
            <person name="Drula E."/>
            <person name="Henrissat B."/>
            <person name="Morin E."/>
            <person name="Kohler A."/>
            <person name="Barry K."/>
            <person name="LaButti K."/>
            <person name="Morin E."/>
            <person name="Salamov A."/>
            <person name="Lipzen A."/>
            <person name="Mereny Z."/>
            <person name="Hegedus B."/>
            <person name="Baldrian P."/>
            <person name="Stursova M."/>
            <person name="Weitz H."/>
            <person name="Taylor A."/>
            <person name="Grigoriev I.V."/>
            <person name="Nagy L.G."/>
            <person name="Martin F."/>
            <person name="Kauserud H."/>
        </authorList>
    </citation>
    <scope>NUCLEOTIDE SEQUENCE</scope>
    <source>
        <strain evidence="2">CBHHK182m</strain>
    </source>
</reference>
<accession>A0AAD7JC97</accession>
<feature type="region of interest" description="Disordered" evidence="1">
    <location>
        <begin position="25"/>
        <end position="45"/>
    </location>
</feature>
<proteinExistence type="predicted"/>